<dbReference type="SUPFAM" id="SSF46785">
    <property type="entry name" value="Winged helix' DNA-binding domain"/>
    <property type="match status" value="1"/>
</dbReference>
<keyword evidence="1" id="KW-0805">Transcription regulation</keyword>
<feature type="domain" description="Cyclic nucleotide-binding" evidence="4">
    <location>
        <begin position="8"/>
        <end position="76"/>
    </location>
</feature>
<dbReference type="InterPro" id="IPR036390">
    <property type="entry name" value="WH_DNA-bd_sf"/>
</dbReference>
<name>A0ABU1K5J8_9FLAO</name>
<keyword evidence="2" id="KW-0238">DNA-binding</keyword>
<organism evidence="6 7">
    <name type="scientific">Mesonia maritima</name>
    <dbReference type="NCBI Taxonomy" id="1793873"/>
    <lineage>
        <taxon>Bacteria</taxon>
        <taxon>Pseudomonadati</taxon>
        <taxon>Bacteroidota</taxon>
        <taxon>Flavobacteriia</taxon>
        <taxon>Flavobacteriales</taxon>
        <taxon>Flavobacteriaceae</taxon>
        <taxon>Mesonia</taxon>
    </lineage>
</organism>
<dbReference type="PANTHER" id="PTHR24567">
    <property type="entry name" value="CRP FAMILY TRANSCRIPTIONAL REGULATORY PROTEIN"/>
    <property type="match status" value="1"/>
</dbReference>
<dbReference type="InterPro" id="IPR050397">
    <property type="entry name" value="Env_Response_Regulators"/>
</dbReference>
<dbReference type="PROSITE" id="PS51063">
    <property type="entry name" value="HTH_CRP_2"/>
    <property type="match status" value="1"/>
</dbReference>
<dbReference type="Gene3D" id="1.10.10.10">
    <property type="entry name" value="Winged helix-like DNA-binding domain superfamily/Winged helix DNA-binding domain"/>
    <property type="match status" value="1"/>
</dbReference>
<protein>
    <submittedName>
        <fullName evidence="6">CRP/FNR family transcriptional regulator</fullName>
    </submittedName>
</protein>
<sequence length="210" mass="24221">MTNTLQSLYASVFQPELLKEIEEIGIEKKVKAGEELIQNGDYVRSMPLLIEGALKISRIDENGNELLLYFLEKGETCAMTLSCCVSHHKSEINAVAETDSTLIMIPIQKMEEWSSTYKSWRNFVFESYHNRLMEVLQAIDNIAFSKLDERLLHYLAEKKKIANSNTLHLTHQEIATDLHSSRVVISRLLKKLENQNRLKIQRNNIELIAM</sequence>
<dbReference type="InterPro" id="IPR000595">
    <property type="entry name" value="cNMP-bd_dom"/>
</dbReference>
<evidence type="ECO:0000313" key="6">
    <source>
        <dbReference type="EMBL" id="MDR6300888.1"/>
    </source>
</evidence>
<reference evidence="6 7" key="1">
    <citation type="submission" date="2023-07" db="EMBL/GenBank/DDBJ databases">
        <title>Genomic Encyclopedia of Type Strains, Phase IV (KMG-IV): sequencing the most valuable type-strain genomes for metagenomic binning, comparative biology and taxonomic classification.</title>
        <authorList>
            <person name="Goeker M."/>
        </authorList>
    </citation>
    <scope>NUCLEOTIDE SEQUENCE [LARGE SCALE GENOMIC DNA]</scope>
    <source>
        <strain evidence="6 7">DSM 102814</strain>
    </source>
</reference>
<dbReference type="Pfam" id="PF13545">
    <property type="entry name" value="HTH_Crp_2"/>
    <property type="match status" value="1"/>
</dbReference>
<dbReference type="Proteomes" id="UP001257659">
    <property type="component" value="Unassembled WGS sequence"/>
</dbReference>
<dbReference type="InterPro" id="IPR018490">
    <property type="entry name" value="cNMP-bd_dom_sf"/>
</dbReference>
<dbReference type="InterPro" id="IPR014710">
    <property type="entry name" value="RmlC-like_jellyroll"/>
</dbReference>
<dbReference type="PANTHER" id="PTHR24567:SF26">
    <property type="entry name" value="REGULATORY PROTEIN YEIL"/>
    <property type="match status" value="1"/>
</dbReference>
<evidence type="ECO:0000313" key="7">
    <source>
        <dbReference type="Proteomes" id="UP001257659"/>
    </source>
</evidence>
<evidence type="ECO:0000256" key="1">
    <source>
        <dbReference type="ARBA" id="ARBA00023015"/>
    </source>
</evidence>
<dbReference type="CDD" id="cd00038">
    <property type="entry name" value="CAP_ED"/>
    <property type="match status" value="1"/>
</dbReference>
<evidence type="ECO:0000256" key="3">
    <source>
        <dbReference type="ARBA" id="ARBA00023163"/>
    </source>
</evidence>
<dbReference type="Gene3D" id="2.60.120.10">
    <property type="entry name" value="Jelly Rolls"/>
    <property type="match status" value="1"/>
</dbReference>
<proteinExistence type="predicted"/>
<evidence type="ECO:0000259" key="4">
    <source>
        <dbReference type="PROSITE" id="PS50042"/>
    </source>
</evidence>
<dbReference type="InterPro" id="IPR036388">
    <property type="entry name" value="WH-like_DNA-bd_sf"/>
</dbReference>
<dbReference type="Pfam" id="PF00027">
    <property type="entry name" value="cNMP_binding"/>
    <property type="match status" value="1"/>
</dbReference>
<dbReference type="InterPro" id="IPR012318">
    <property type="entry name" value="HTH_CRP"/>
</dbReference>
<accession>A0ABU1K5J8</accession>
<dbReference type="SUPFAM" id="SSF51206">
    <property type="entry name" value="cAMP-binding domain-like"/>
    <property type="match status" value="1"/>
</dbReference>
<comment type="caution">
    <text evidence="6">The sequence shown here is derived from an EMBL/GenBank/DDBJ whole genome shotgun (WGS) entry which is preliminary data.</text>
</comment>
<evidence type="ECO:0000256" key="2">
    <source>
        <dbReference type="ARBA" id="ARBA00023125"/>
    </source>
</evidence>
<dbReference type="EMBL" id="JAVDQA010000003">
    <property type="protein sequence ID" value="MDR6300888.1"/>
    <property type="molecule type" value="Genomic_DNA"/>
</dbReference>
<keyword evidence="7" id="KW-1185">Reference proteome</keyword>
<feature type="domain" description="HTH crp-type" evidence="5">
    <location>
        <begin position="145"/>
        <end position="210"/>
    </location>
</feature>
<evidence type="ECO:0000259" key="5">
    <source>
        <dbReference type="PROSITE" id="PS51063"/>
    </source>
</evidence>
<gene>
    <name evidence="6" type="ORF">GGR31_001531</name>
</gene>
<dbReference type="PROSITE" id="PS50042">
    <property type="entry name" value="CNMP_BINDING_3"/>
    <property type="match status" value="1"/>
</dbReference>
<keyword evidence="3" id="KW-0804">Transcription</keyword>
<dbReference type="RefSeq" id="WP_309727782.1">
    <property type="nucleotide sequence ID" value="NZ_JAVDQA010000003.1"/>
</dbReference>